<dbReference type="GO" id="GO:0016746">
    <property type="term" value="F:acyltransferase activity"/>
    <property type="evidence" value="ECO:0007669"/>
    <property type="project" value="UniProtKB-KW"/>
</dbReference>
<keyword evidence="6 8" id="KW-0012">Acyltransferase</keyword>
<comment type="subcellular location">
    <subcellularLocation>
        <location evidence="1">Cell inner membrane</location>
    </subcellularLocation>
</comment>
<keyword evidence="7" id="KW-0812">Transmembrane</keyword>
<dbReference type="PIRSF" id="PIRSF028561">
    <property type="entry name" value="Ac_Trasf"/>
    <property type="match status" value="1"/>
</dbReference>
<keyword evidence="2" id="KW-1003">Cell membrane</keyword>
<keyword evidence="9" id="KW-1185">Reference proteome</keyword>
<evidence type="ECO:0000313" key="8">
    <source>
        <dbReference type="EMBL" id="VEJ10026.1"/>
    </source>
</evidence>
<reference evidence="8 9" key="1">
    <citation type="submission" date="2018-12" db="EMBL/GenBank/DDBJ databases">
        <authorList>
            <consortium name="Pathogen Informatics"/>
        </authorList>
    </citation>
    <scope>NUCLEOTIDE SEQUENCE [LARGE SCALE GENOMIC DNA]</scope>
    <source>
        <strain evidence="8 9">NCTC12871</strain>
    </source>
</reference>
<evidence type="ECO:0000256" key="7">
    <source>
        <dbReference type="SAM" id="Phobius"/>
    </source>
</evidence>
<evidence type="ECO:0000256" key="1">
    <source>
        <dbReference type="ARBA" id="ARBA00004533"/>
    </source>
</evidence>
<keyword evidence="5 7" id="KW-0472">Membrane</keyword>
<evidence type="ECO:0000256" key="5">
    <source>
        <dbReference type="ARBA" id="ARBA00023136"/>
    </source>
</evidence>
<evidence type="ECO:0000256" key="2">
    <source>
        <dbReference type="ARBA" id="ARBA00022475"/>
    </source>
</evidence>
<keyword evidence="7" id="KW-1133">Transmembrane helix</keyword>
<evidence type="ECO:0000256" key="3">
    <source>
        <dbReference type="ARBA" id="ARBA00022519"/>
    </source>
</evidence>
<dbReference type="CDD" id="cd07984">
    <property type="entry name" value="LPLAT_LABLAT-like"/>
    <property type="match status" value="1"/>
</dbReference>
<dbReference type="InterPro" id="IPR004960">
    <property type="entry name" value="LipA_acyltrans"/>
</dbReference>
<dbReference type="KEGG" id="adp:NCTC12871_01533"/>
<organism evidence="8 9">
    <name type="scientific">Actinobacillus delphinicola</name>
    <dbReference type="NCBI Taxonomy" id="51161"/>
    <lineage>
        <taxon>Bacteria</taxon>
        <taxon>Pseudomonadati</taxon>
        <taxon>Pseudomonadota</taxon>
        <taxon>Gammaproteobacteria</taxon>
        <taxon>Pasteurellales</taxon>
        <taxon>Pasteurellaceae</taxon>
        <taxon>Actinobacillus</taxon>
    </lineage>
</organism>
<name>A0A448TVQ8_9PAST</name>
<dbReference type="EMBL" id="LR134510">
    <property type="protein sequence ID" value="VEJ10026.1"/>
    <property type="molecule type" value="Genomic_DNA"/>
</dbReference>
<evidence type="ECO:0000256" key="4">
    <source>
        <dbReference type="ARBA" id="ARBA00022679"/>
    </source>
</evidence>
<dbReference type="PANTHER" id="PTHR30606:SF10">
    <property type="entry name" value="PHOSPHATIDYLINOSITOL MANNOSIDE ACYLTRANSFERASE"/>
    <property type="match status" value="1"/>
</dbReference>
<gene>
    <name evidence="8" type="ORF">NCTC12871_01533</name>
</gene>
<dbReference type="PANTHER" id="PTHR30606">
    <property type="entry name" value="LIPID A BIOSYNTHESIS LAUROYL ACYLTRANSFERASE"/>
    <property type="match status" value="1"/>
</dbReference>
<dbReference type="Pfam" id="PF03279">
    <property type="entry name" value="Lip_A_acyltrans"/>
    <property type="match status" value="1"/>
</dbReference>
<dbReference type="GO" id="GO:0009247">
    <property type="term" value="P:glycolipid biosynthetic process"/>
    <property type="evidence" value="ECO:0007669"/>
    <property type="project" value="UniProtKB-ARBA"/>
</dbReference>
<proteinExistence type="predicted"/>
<keyword evidence="4 8" id="KW-0808">Transferase</keyword>
<dbReference type="AlphaFoldDB" id="A0A448TVQ8"/>
<sequence length="307" mass="35651">MAQKHWAKEQERGSLFFLKLTAFLVRYFPLWIMRGITFFVVSYFYLTGKQARQSIYHYQQNLKKTFPDIKLGRFSVFRQFLAFGESITDRFAVWQNKINAQNIVLDDPENLQQQFGKTERGQILAIAHFGNVEVCRALAEMQVKQLKLNVLVHHKNAEKFNQVLKEMGAETLSLIPVDQLDMNIMLKLASKIEQGEYIAIAADRVPLKGDKTCLVDFLGEKASLPQGVWLLSSLLKAPVNSIFCIKEHDHYRIKFQKICDPITGRGPQREQNIQLAAQHYANLLAKECYAYPLNWFNFYPFWQNNHA</sequence>
<feature type="transmembrane region" description="Helical" evidence="7">
    <location>
        <begin position="27"/>
        <end position="46"/>
    </location>
</feature>
<dbReference type="Proteomes" id="UP000279799">
    <property type="component" value="Chromosome"/>
</dbReference>
<protein>
    <submittedName>
        <fullName evidence="8">Acyltransferase</fullName>
    </submittedName>
</protein>
<dbReference type="InterPro" id="IPR014548">
    <property type="entry name" value="Ac_Trasf"/>
</dbReference>
<dbReference type="GO" id="GO:0005886">
    <property type="term" value="C:plasma membrane"/>
    <property type="evidence" value="ECO:0007669"/>
    <property type="project" value="UniProtKB-SubCell"/>
</dbReference>
<evidence type="ECO:0000313" key="9">
    <source>
        <dbReference type="Proteomes" id="UP000279799"/>
    </source>
</evidence>
<accession>A0A448TVQ8</accession>
<keyword evidence="3" id="KW-0997">Cell inner membrane</keyword>
<dbReference type="OrthoDB" id="9808633at2"/>
<dbReference type="RefSeq" id="WP_126600425.1">
    <property type="nucleotide sequence ID" value="NZ_LR134510.1"/>
</dbReference>
<evidence type="ECO:0000256" key="6">
    <source>
        <dbReference type="ARBA" id="ARBA00023315"/>
    </source>
</evidence>